<evidence type="ECO:0000313" key="3">
    <source>
        <dbReference type="Proteomes" id="UP000230683"/>
    </source>
</evidence>
<evidence type="ECO:0000256" key="1">
    <source>
        <dbReference type="SAM" id="MobiDB-lite"/>
    </source>
</evidence>
<evidence type="ECO:0000313" key="2">
    <source>
        <dbReference type="EMBL" id="PJA40986.1"/>
    </source>
</evidence>
<reference evidence="3" key="1">
    <citation type="submission" date="2017-09" db="EMBL/GenBank/DDBJ databases">
        <title>Depth-based differentiation of microbial function through sediment-hosted aquifers and enrichment of novel symbionts in the deep terrestrial subsurface.</title>
        <authorList>
            <person name="Probst A.J."/>
            <person name="Ladd B."/>
            <person name="Jarett J.K."/>
            <person name="Geller-Mcgrath D.E."/>
            <person name="Sieber C.M.K."/>
            <person name="Emerson J.B."/>
            <person name="Anantharaman K."/>
            <person name="Thomas B.C."/>
            <person name="Malmstrom R."/>
            <person name="Stieglmeier M."/>
            <person name="Klingl A."/>
            <person name="Woyke T."/>
            <person name="Ryan C.M."/>
            <person name="Banfield J.F."/>
        </authorList>
    </citation>
    <scope>NUCLEOTIDE SEQUENCE [LARGE SCALE GENOMIC DNA]</scope>
</reference>
<feature type="region of interest" description="Disordered" evidence="1">
    <location>
        <begin position="1"/>
        <end position="49"/>
    </location>
</feature>
<sequence>MCIPPSPESLEEETFEDPIQSTTNNNGDCRNGPSFEYNGHKAPRATGPVGQVRNLPWISSFTSFECQHPNYGNRPNGKIYFVRSQNPNGQIPSYS</sequence>
<dbReference type="Proteomes" id="UP000230683">
    <property type="component" value="Unassembled WGS sequence"/>
</dbReference>
<name>A0A2M7X483_UNCKA</name>
<protein>
    <submittedName>
        <fullName evidence="2">Uncharacterized protein</fullName>
    </submittedName>
</protein>
<comment type="caution">
    <text evidence="2">The sequence shown here is derived from an EMBL/GenBank/DDBJ whole genome shotgun (WGS) entry which is preliminary data.</text>
</comment>
<proteinExistence type="predicted"/>
<feature type="compositionally biased region" description="Polar residues" evidence="1">
    <location>
        <begin position="19"/>
        <end position="28"/>
    </location>
</feature>
<organism evidence="2 3">
    <name type="scientific">candidate division WWE3 bacterium CG_4_9_14_3_um_filter_34_6</name>
    <dbReference type="NCBI Taxonomy" id="1975079"/>
    <lineage>
        <taxon>Bacteria</taxon>
        <taxon>Katanobacteria</taxon>
    </lineage>
</organism>
<gene>
    <name evidence="2" type="ORF">CO178_01135</name>
</gene>
<dbReference type="AlphaFoldDB" id="A0A2M7X483"/>
<dbReference type="EMBL" id="PFWY01000055">
    <property type="protein sequence ID" value="PJA40986.1"/>
    <property type="molecule type" value="Genomic_DNA"/>
</dbReference>
<accession>A0A2M7X483</accession>